<protein>
    <submittedName>
        <fullName evidence="1">Putative ovule protein</fullName>
    </submittedName>
</protein>
<reference evidence="1" key="1">
    <citation type="submission" date="2015-12" db="EMBL/GenBank/DDBJ databases">
        <title>Gene expression during late stages of embryo sac development: a critical building block for successful pollen-pistil interactions.</title>
        <authorList>
            <person name="Liu Y."/>
            <person name="Joly V."/>
            <person name="Sabar M."/>
            <person name="Matton D.P."/>
        </authorList>
    </citation>
    <scope>NUCLEOTIDE SEQUENCE</scope>
</reference>
<dbReference type="AlphaFoldDB" id="A0A0V0HM88"/>
<accession>A0A0V0HM88</accession>
<name>A0A0V0HM88_SOLCH</name>
<proteinExistence type="predicted"/>
<sequence>MPRSVEVLMFSWKSGARRRRHKDWNVTPLVFMWVVWRERNRGAFEGVETSFAHLRSTLRSLIFFWCTNEVPVCIKNWVSIGENHILYVSLLFFGYTSCIRPSWPCYC</sequence>
<evidence type="ECO:0000313" key="1">
    <source>
        <dbReference type="EMBL" id="JAP20662.1"/>
    </source>
</evidence>
<dbReference type="EMBL" id="GEDG01018584">
    <property type="protein sequence ID" value="JAP20662.1"/>
    <property type="molecule type" value="Transcribed_RNA"/>
</dbReference>
<organism evidence="1">
    <name type="scientific">Solanum chacoense</name>
    <name type="common">Chaco potato</name>
    <dbReference type="NCBI Taxonomy" id="4108"/>
    <lineage>
        <taxon>Eukaryota</taxon>
        <taxon>Viridiplantae</taxon>
        <taxon>Streptophyta</taxon>
        <taxon>Embryophyta</taxon>
        <taxon>Tracheophyta</taxon>
        <taxon>Spermatophyta</taxon>
        <taxon>Magnoliopsida</taxon>
        <taxon>eudicotyledons</taxon>
        <taxon>Gunneridae</taxon>
        <taxon>Pentapetalae</taxon>
        <taxon>asterids</taxon>
        <taxon>lamiids</taxon>
        <taxon>Solanales</taxon>
        <taxon>Solanaceae</taxon>
        <taxon>Solanoideae</taxon>
        <taxon>Solaneae</taxon>
        <taxon>Solanum</taxon>
    </lineage>
</organism>